<evidence type="ECO:0000313" key="3">
    <source>
        <dbReference type="EMBL" id="ATP08186.1"/>
    </source>
</evidence>
<evidence type="ECO:0000313" key="4">
    <source>
        <dbReference type="Proteomes" id="UP000222916"/>
    </source>
</evidence>
<feature type="signal peptide" evidence="2">
    <location>
        <begin position="1"/>
        <end position="19"/>
    </location>
</feature>
<gene>
    <name evidence="3" type="ORF">Asalp_09630</name>
</gene>
<dbReference type="RefSeq" id="WP_238583092.1">
    <property type="nucleotide sequence ID" value="NZ_ARYZ02000008.1"/>
</dbReference>
<reference evidence="4" key="1">
    <citation type="journal article" date="2018" name="BMC Genomics">
        <title>The complete and fully assembled genome sequence of Aeromonas salmonicida subsp. pectinolytica and its comparative analysis with other Aeromonas species: investigation of the mobilome in environmental and pathogenic strains.</title>
        <authorList>
            <person name="Pfeiffer F."/>
            <person name="Zamora-Lagos M.A."/>
            <person name="Blettinger M."/>
            <person name="Yeroslaviz A."/>
            <person name="Dahl A."/>
            <person name="Gruber S."/>
            <person name="Habermann B.H."/>
        </authorList>
    </citation>
    <scope>NUCLEOTIDE SEQUENCE [LARGE SCALE GENOMIC DNA]</scope>
    <source>
        <strain evidence="4">34mel</strain>
    </source>
</reference>
<name>A0A2D1QD46_AERSA</name>
<sequence length="97" mass="10725">MNKTTTMLLSLLLVSGAPAAQQSQDNGGSTFSVDELSFNLDWDDKQFNWSQTDCLDLGMGDARATDCKRVRLNLDDQENRNQPPSTNEMPANQQSGQ</sequence>
<evidence type="ECO:0000256" key="1">
    <source>
        <dbReference type="SAM" id="MobiDB-lite"/>
    </source>
</evidence>
<keyword evidence="2" id="KW-0732">Signal</keyword>
<evidence type="ECO:0008006" key="5">
    <source>
        <dbReference type="Google" id="ProtNLM"/>
    </source>
</evidence>
<feature type="compositionally biased region" description="Polar residues" evidence="1">
    <location>
        <begin position="80"/>
        <end position="97"/>
    </location>
</feature>
<dbReference type="EMBL" id="CP022426">
    <property type="protein sequence ID" value="ATP08186.1"/>
    <property type="molecule type" value="Genomic_DNA"/>
</dbReference>
<evidence type="ECO:0000256" key="2">
    <source>
        <dbReference type="SAM" id="SignalP"/>
    </source>
</evidence>
<accession>A0A2D1QD46</accession>
<feature type="region of interest" description="Disordered" evidence="1">
    <location>
        <begin position="73"/>
        <end position="97"/>
    </location>
</feature>
<dbReference type="AlphaFoldDB" id="A0A2D1QD46"/>
<organism evidence="3 4">
    <name type="scientific">Aeromonas salmonicida subsp. pectinolytica 34mel</name>
    <dbReference type="NCBI Taxonomy" id="1324960"/>
    <lineage>
        <taxon>Bacteria</taxon>
        <taxon>Pseudomonadati</taxon>
        <taxon>Pseudomonadota</taxon>
        <taxon>Gammaproteobacteria</taxon>
        <taxon>Aeromonadales</taxon>
        <taxon>Aeromonadaceae</taxon>
        <taxon>Aeromonas</taxon>
    </lineage>
</organism>
<proteinExistence type="predicted"/>
<protein>
    <recommendedName>
        <fullName evidence="5">Secreted protein</fullName>
    </recommendedName>
</protein>
<feature type="chain" id="PRO_5014399665" description="Secreted protein" evidence="2">
    <location>
        <begin position="20"/>
        <end position="97"/>
    </location>
</feature>
<dbReference type="Proteomes" id="UP000222916">
    <property type="component" value="Chromosome"/>
</dbReference>